<evidence type="ECO:0000256" key="3">
    <source>
        <dbReference type="ARBA" id="ARBA00022989"/>
    </source>
</evidence>
<dbReference type="SUPFAM" id="SSF161084">
    <property type="entry name" value="MAPEG domain-like"/>
    <property type="match status" value="1"/>
</dbReference>
<dbReference type="RefSeq" id="WP_150972142.1">
    <property type="nucleotide sequence ID" value="NZ_VZDO01000016.1"/>
</dbReference>
<gene>
    <name evidence="6" type="ORF">F6X38_18165</name>
</gene>
<dbReference type="Pfam" id="PF01124">
    <property type="entry name" value="MAPEG"/>
    <property type="match status" value="1"/>
</dbReference>
<organism evidence="6 7">
    <name type="scientific">Plantimonas leprariae</name>
    <dbReference type="NCBI Taxonomy" id="2615207"/>
    <lineage>
        <taxon>Bacteria</taxon>
        <taxon>Pseudomonadati</taxon>
        <taxon>Pseudomonadota</taxon>
        <taxon>Alphaproteobacteria</taxon>
        <taxon>Hyphomicrobiales</taxon>
        <taxon>Aurantimonadaceae</taxon>
        <taxon>Plantimonas</taxon>
    </lineage>
</organism>
<protein>
    <recommendedName>
        <fullName evidence="8">MAPEG family protein</fullName>
    </recommendedName>
</protein>
<keyword evidence="4 5" id="KW-0472">Membrane</keyword>
<name>A0A7V7PLX7_9HYPH</name>
<evidence type="ECO:0008006" key="8">
    <source>
        <dbReference type="Google" id="ProtNLM"/>
    </source>
</evidence>
<evidence type="ECO:0000313" key="6">
    <source>
        <dbReference type="EMBL" id="KAB0677597.1"/>
    </source>
</evidence>
<dbReference type="EMBL" id="VZDO01000016">
    <property type="protein sequence ID" value="KAB0677597.1"/>
    <property type="molecule type" value="Genomic_DNA"/>
</dbReference>
<evidence type="ECO:0000313" key="7">
    <source>
        <dbReference type="Proteomes" id="UP000432089"/>
    </source>
</evidence>
<evidence type="ECO:0000256" key="5">
    <source>
        <dbReference type="SAM" id="Phobius"/>
    </source>
</evidence>
<dbReference type="Proteomes" id="UP000432089">
    <property type="component" value="Unassembled WGS sequence"/>
</dbReference>
<keyword evidence="7" id="KW-1185">Reference proteome</keyword>
<comment type="caution">
    <text evidence="6">The sequence shown here is derived from an EMBL/GenBank/DDBJ whole genome shotgun (WGS) entry which is preliminary data.</text>
</comment>
<keyword evidence="2 5" id="KW-0812">Transmembrane</keyword>
<keyword evidence="3 5" id="KW-1133">Transmembrane helix</keyword>
<proteinExistence type="predicted"/>
<dbReference type="PANTHER" id="PTHR35371">
    <property type="entry name" value="INNER MEMBRANE PROTEIN"/>
    <property type="match status" value="1"/>
</dbReference>
<dbReference type="InterPro" id="IPR023352">
    <property type="entry name" value="MAPEG-like_dom_sf"/>
</dbReference>
<comment type="subcellular location">
    <subcellularLocation>
        <location evidence="1">Membrane</location>
    </subcellularLocation>
</comment>
<dbReference type="PANTHER" id="PTHR35371:SF1">
    <property type="entry name" value="BLR7753 PROTEIN"/>
    <property type="match status" value="1"/>
</dbReference>
<feature type="transmembrane region" description="Helical" evidence="5">
    <location>
        <begin position="120"/>
        <end position="136"/>
    </location>
</feature>
<dbReference type="InterPro" id="IPR001129">
    <property type="entry name" value="Membr-assoc_MAPEG"/>
</dbReference>
<reference evidence="6 7" key="1">
    <citation type="submission" date="2019-09" db="EMBL/GenBank/DDBJ databases">
        <title>YIM 132180 draft genome.</title>
        <authorList>
            <person name="Zhang K."/>
        </authorList>
    </citation>
    <scope>NUCLEOTIDE SEQUENCE [LARGE SCALE GENOMIC DNA]</scope>
    <source>
        <strain evidence="6 7">YIM 132180</strain>
    </source>
</reference>
<feature type="transmembrane region" description="Helical" evidence="5">
    <location>
        <begin position="6"/>
        <end position="29"/>
    </location>
</feature>
<feature type="transmembrane region" description="Helical" evidence="5">
    <location>
        <begin position="72"/>
        <end position="90"/>
    </location>
</feature>
<accession>A0A7V7PLX7</accession>
<evidence type="ECO:0000256" key="4">
    <source>
        <dbReference type="ARBA" id="ARBA00023136"/>
    </source>
</evidence>
<dbReference type="GO" id="GO:0016020">
    <property type="term" value="C:membrane"/>
    <property type="evidence" value="ECO:0007669"/>
    <property type="project" value="UniProtKB-SubCell"/>
</dbReference>
<sequence length="137" mass="14889">MPPSPLTSLPIELALLAWSVPLLFLHIALQGVSVTRERGRAWNAGPRDGEAKPLGRFAGRADRALANFKETWPAFIVAVLAVVVAGRAGTWSAAGAWVWFLARIVYLPLYLFGVPYIRSLAYVVSVLGIFAVLFQLA</sequence>
<evidence type="ECO:0000256" key="2">
    <source>
        <dbReference type="ARBA" id="ARBA00022692"/>
    </source>
</evidence>
<dbReference type="Gene3D" id="1.20.120.550">
    <property type="entry name" value="Membrane associated eicosanoid/glutathione metabolism-like domain"/>
    <property type="match status" value="1"/>
</dbReference>
<evidence type="ECO:0000256" key="1">
    <source>
        <dbReference type="ARBA" id="ARBA00004370"/>
    </source>
</evidence>
<dbReference type="AlphaFoldDB" id="A0A7V7PLX7"/>